<evidence type="ECO:0000256" key="6">
    <source>
        <dbReference type="ARBA" id="ARBA00022840"/>
    </source>
</evidence>
<proteinExistence type="predicted"/>
<dbReference type="Proteomes" id="UP000076722">
    <property type="component" value="Unassembled WGS sequence"/>
</dbReference>
<dbReference type="GO" id="GO:0000245">
    <property type="term" value="P:spliceosomal complex assembly"/>
    <property type="evidence" value="ECO:0007669"/>
    <property type="project" value="TreeGrafter"/>
</dbReference>
<dbReference type="InterPro" id="IPR000719">
    <property type="entry name" value="Prot_kinase_dom"/>
</dbReference>
<dbReference type="GO" id="GO:0050684">
    <property type="term" value="P:regulation of mRNA processing"/>
    <property type="evidence" value="ECO:0007669"/>
    <property type="project" value="TreeGrafter"/>
</dbReference>
<reference evidence="12 13" key="1">
    <citation type="journal article" date="2016" name="Mol. Biol. Evol.">
        <title>Comparative Genomics of Early-Diverging Mushroom-Forming Fungi Provides Insights into the Origins of Lignocellulose Decay Capabilities.</title>
        <authorList>
            <person name="Nagy L.G."/>
            <person name="Riley R."/>
            <person name="Tritt A."/>
            <person name="Adam C."/>
            <person name="Daum C."/>
            <person name="Floudas D."/>
            <person name="Sun H."/>
            <person name="Yadav J.S."/>
            <person name="Pangilinan J."/>
            <person name="Larsson K.H."/>
            <person name="Matsuura K."/>
            <person name="Barry K."/>
            <person name="Labutti K."/>
            <person name="Kuo R."/>
            <person name="Ohm R.A."/>
            <person name="Bhattacharya S.S."/>
            <person name="Shirouzu T."/>
            <person name="Yoshinaga Y."/>
            <person name="Martin F.M."/>
            <person name="Grigoriev I.V."/>
            <person name="Hibbett D.S."/>
        </authorList>
    </citation>
    <scope>NUCLEOTIDE SEQUENCE [LARGE SCALE GENOMIC DNA]</scope>
    <source>
        <strain evidence="12 13">HHB9708</strain>
    </source>
</reference>
<comment type="catalytic activity">
    <reaction evidence="8">
        <text>L-seryl-[protein] + ATP = O-phospho-L-seryl-[protein] + ADP + H(+)</text>
        <dbReference type="Rhea" id="RHEA:17989"/>
        <dbReference type="Rhea" id="RHEA-COMP:9863"/>
        <dbReference type="Rhea" id="RHEA-COMP:11604"/>
        <dbReference type="ChEBI" id="CHEBI:15378"/>
        <dbReference type="ChEBI" id="CHEBI:29999"/>
        <dbReference type="ChEBI" id="CHEBI:30616"/>
        <dbReference type="ChEBI" id="CHEBI:83421"/>
        <dbReference type="ChEBI" id="CHEBI:456216"/>
        <dbReference type="EC" id="2.7.11.1"/>
    </reaction>
</comment>
<evidence type="ECO:0000256" key="4">
    <source>
        <dbReference type="ARBA" id="ARBA00022741"/>
    </source>
</evidence>
<keyword evidence="13" id="KW-1185">Reference proteome</keyword>
<dbReference type="InterPro" id="IPR051334">
    <property type="entry name" value="SRPK"/>
</dbReference>
<dbReference type="Gene3D" id="3.30.200.20">
    <property type="entry name" value="Phosphorylase Kinase, domain 1"/>
    <property type="match status" value="1"/>
</dbReference>
<evidence type="ECO:0000256" key="5">
    <source>
        <dbReference type="ARBA" id="ARBA00022777"/>
    </source>
</evidence>
<dbReference type="GO" id="GO:0005634">
    <property type="term" value="C:nucleus"/>
    <property type="evidence" value="ECO:0007669"/>
    <property type="project" value="TreeGrafter"/>
</dbReference>
<feature type="domain" description="Protein kinase" evidence="11">
    <location>
        <begin position="28"/>
        <end position="535"/>
    </location>
</feature>
<comment type="catalytic activity">
    <reaction evidence="7">
        <text>L-threonyl-[protein] + ATP = O-phospho-L-threonyl-[protein] + ADP + H(+)</text>
        <dbReference type="Rhea" id="RHEA:46608"/>
        <dbReference type="Rhea" id="RHEA-COMP:11060"/>
        <dbReference type="Rhea" id="RHEA-COMP:11605"/>
        <dbReference type="ChEBI" id="CHEBI:15378"/>
        <dbReference type="ChEBI" id="CHEBI:30013"/>
        <dbReference type="ChEBI" id="CHEBI:30616"/>
        <dbReference type="ChEBI" id="CHEBI:61977"/>
        <dbReference type="ChEBI" id="CHEBI:456216"/>
        <dbReference type="EC" id="2.7.11.1"/>
    </reaction>
</comment>
<evidence type="ECO:0000256" key="8">
    <source>
        <dbReference type="ARBA" id="ARBA00048679"/>
    </source>
</evidence>
<dbReference type="SMART" id="SM00220">
    <property type="entry name" value="S_TKc"/>
    <property type="match status" value="1"/>
</dbReference>
<evidence type="ECO:0000256" key="9">
    <source>
        <dbReference type="PROSITE-ProRule" id="PRU10141"/>
    </source>
</evidence>
<evidence type="ECO:0000313" key="13">
    <source>
        <dbReference type="Proteomes" id="UP000076722"/>
    </source>
</evidence>
<dbReference type="GO" id="GO:0005737">
    <property type="term" value="C:cytoplasm"/>
    <property type="evidence" value="ECO:0007669"/>
    <property type="project" value="TreeGrafter"/>
</dbReference>
<dbReference type="SUPFAM" id="SSF56112">
    <property type="entry name" value="Protein kinase-like (PK-like)"/>
    <property type="match status" value="1"/>
</dbReference>
<evidence type="ECO:0000259" key="11">
    <source>
        <dbReference type="PROSITE" id="PS50011"/>
    </source>
</evidence>
<dbReference type="InterPro" id="IPR008271">
    <property type="entry name" value="Ser/Thr_kinase_AS"/>
</dbReference>
<keyword evidence="3" id="KW-0808">Transferase</keyword>
<dbReference type="GO" id="GO:0004674">
    <property type="term" value="F:protein serine/threonine kinase activity"/>
    <property type="evidence" value="ECO:0007669"/>
    <property type="project" value="UniProtKB-KW"/>
</dbReference>
<evidence type="ECO:0000256" key="3">
    <source>
        <dbReference type="ARBA" id="ARBA00022679"/>
    </source>
</evidence>
<dbReference type="STRING" id="1314777.A0A164XJ38"/>
<gene>
    <name evidence="12" type="ORF">SISNIDRAFT_483437</name>
</gene>
<dbReference type="PANTHER" id="PTHR47634:SF9">
    <property type="entry name" value="PROTEIN KINASE DOMAIN-CONTAINING PROTEIN-RELATED"/>
    <property type="match status" value="1"/>
</dbReference>
<feature type="compositionally biased region" description="Polar residues" evidence="10">
    <location>
        <begin position="221"/>
        <end position="233"/>
    </location>
</feature>
<keyword evidence="2" id="KW-0723">Serine/threonine-protein kinase</keyword>
<dbReference type="EC" id="2.7.11.1" evidence="1"/>
<dbReference type="InterPro" id="IPR011009">
    <property type="entry name" value="Kinase-like_dom_sf"/>
</dbReference>
<dbReference type="EMBL" id="KV419400">
    <property type="protein sequence ID" value="KZS96033.1"/>
    <property type="molecule type" value="Genomic_DNA"/>
</dbReference>
<dbReference type="PROSITE" id="PS00108">
    <property type="entry name" value="PROTEIN_KINASE_ST"/>
    <property type="match status" value="1"/>
</dbReference>
<feature type="binding site" evidence="9">
    <location>
        <position position="57"/>
    </location>
    <ligand>
        <name>ATP</name>
        <dbReference type="ChEBI" id="CHEBI:30616"/>
    </ligand>
</feature>
<feature type="region of interest" description="Disordered" evidence="10">
    <location>
        <begin position="202"/>
        <end position="244"/>
    </location>
</feature>
<keyword evidence="4 9" id="KW-0547">Nucleotide-binding</keyword>
<keyword evidence="6 9" id="KW-0067">ATP-binding</keyword>
<dbReference type="OrthoDB" id="2649at2759"/>
<dbReference type="Gene3D" id="1.10.510.10">
    <property type="entry name" value="Transferase(Phosphotransferase) domain 1"/>
    <property type="match status" value="1"/>
</dbReference>
<evidence type="ECO:0000256" key="2">
    <source>
        <dbReference type="ARBA" id="ARBA00022527"/>
    </source>
</evidence>
<dbReference type="PROSITE" id="PS50011">
    <property type="entry name" value="PROTEIN_KINASE_DOM"/>
    <property type="match status" value="1"/>
</dbReference>
<evidence type="ECO:0000256" key="7">
    <source>
        <dbReference type="ARBA" id="ARBA00047899"/>
    </source>
</evidence>
<dbReference type="FunFam" id="1.10.510.10:FF:000275">
    <property type="entry name" value="SRSF protein kinase 2 isoform X3"/>
    <property type="match status" value="1"/>
</dbReference>
<dbReference type="GO" id="GO:0005524">
    <property type="term" value="F:ATP binding"/>
    <property type="evidence" value="ECO:0007669"/>
    <property type="project" value="UniProtKB-UniRule"/>
</dbReference>
<evidence type="ECO:0000256" key="10">
    <source>
        <dbReference type="SAM" id="MobiDB-lite"/>
    </source>
</evidence>
<evidence type="ECO:0000313" key="12">
    <source>
        <dbReference type="EMBL" id="KZS96033.1"/>
    </source>
</evidence>
<dbReference type="FunFam" id="3.30.200.20:FF:000076">
    <property type="entry name" value="CMGC/SRPK protein kinase"/>
    <property type="match status" value="1"/>
</dbReference>
<dbReference type="PANTHER" id="PTHR47634">
    <property type="entry name" value="PROTEIN KINASE DOMAIN-CONTAINING PROTEIN-RELATED"/>
    <property type="match status" value="1"/>
</dbReference>
<dbReference type="CDD" id="cd14136">
    <property type="entry name" value="STKc_SRPK"/>
    <property type="match status" value="1"/>
</dbReference>
<name>A0A164XJ38_9AGAM</name>
<protein>
    <recommendedName>
        <fullName evidence="1">non-specific serine/threonine protein kinase</fullName>
        <ecNumber evidence="1">2.7.11.1</ecNumber>
    </recommendedName>
</protein>
<evidence type="ECO:0000256" key="1">
    <source>
        <dbReference type="ARBA" id="ARBA00012513"/>
    </source>
</evidence>
<sequence length="551" mass="60630">MAEEDWEDYVPGGYHPITIGDEFSDGRYAVVRKLGWGHFSTVWLARDTVRNKHVALKVVKSADRYTETAVDEIKLLQRINNADPRHPGEQFLSCPWSLLTALEPGRPHVISLLDQFRHSGPNGIHVCMVFEVLGENLLGLLKRYRHGTFPVSLVKQIAAQILLGLEYMHDKCGIIHTDLKPENILICIDDVEAVVADELAKSPSSTPNFIGVPPSKGRGGNQTPRSDSISIVASQPLPSPSSAGTSPFLGKWAFGMSSISDRSSPPITQDHHADRSNTPPHDVVVKVMENVRLDSPIGKKTVTPNRPPGGPSLLSQQAPHDNPGKPAISHGSPTATRKPLPPMISTSNHRAPIPDGDSIGQDGSPSSEVENIRVMIADLGNATWTDHHFTDDIQTRQYRSPEVILGAAWGPSADLWSAACVIFELLTGGDYLFDPAMASRYGKDDDHLAQVMELMGEFPKEFALSGKHSKEFFDENGKLKRISKLRFWSLESVLIDKYLFPQEEAAEIASFLNPMLHVCPDKRAHASSLIRHPWLTSRQPSAPSTPRGSRQ</sequence>
<keyword evidence="5 12" id="KW-0418">Kinase</keyword>
<accession>A0A164XJ38</accession>
<feature type="region of interest" description="Disordered" evidence="10">
    <location>
        <begin position="260"/>
        <end position="366"/>
    </location>
</feature>
<dbReference type="PROSITE" id="PS00107">
    <property type="entry name" value="PROTEIN_KINASE_ATP"/>
    <property type="match status" value="1"/>
</dbReference>
<organism evidence="12 13">
    <name type="scientific">Sistotremastrum niveocremeum HHB9708</name>
    <dbReference type="NCBI Taxonomy" id="1314777"/>
    <lineage>
        <taxon>Eukaryota</taxon>
        <taxon>Fungi</taxon>
        <taxon>Dikarya</taxon>
        <taxon>Basidiomycota</taxon>
        <taxon>Agaricomycotina</taxon>
        <taxon>Agaricomycetes</taxon>
        <taxon>Sistotremastrales</taxon>
        <taxon>Sistotremastraceae</taxon>
        <taxon>Sertulicium</taxon>
        <taxon>Sertulicium niveocremeum</taxon>
    </lineage>
</organism>
<dbReference type="InterPro" id="IPR017441">
    <property type="entry name" value="Protein_kinase_ATP_BS"/>
</dbReference>
<dbReference type="AlphaFoldDB" id="A0A164XJ38"/>
<dbReference type="Pfam" id="PF00069">
    <property type="entry name" value="Pkinase"/>
    <property type="match status" value="2"/>
</dbReference>